<dbReference type="GO" id="GO:0009116">
    <property type="term" value="P:nucleoside metabolic process"/>
    <property type="evidence" value="ECO:0007669"/>
    <property type="project" value="InterPro"/>
</dbReference>
<comment type="pathway">
    <text evidence="1 9">Purine metabolism; purine nucleoside salvage.</text>
</comment>
<dbReference type="GO" id="GO:0005737">
    <property type="term" value="C:cytoplasm"/>
    <property type="evidence" value="ECO:0007669"/>
    <property type="project" value="TreeGrafter"/>
</dbReference>
<feature type="binding site" evidence="10">
    <location>
        <position position="210"/>
    </location>
    <ligand>
        <name>phosphate</name>
        <dbReference type="ChEBI" id="CHEBI:43474"/>
    </ligand>
</feature>
<dbReference type="GO" id="GO:0004731">
    <property type="term" value="F:purine-nucleoside phosphorylase activity"/>
    <property type="evidence" value="ECO:0007669"/>
    <property type="project" value="UniProtKB-EC"/>
</dbReference>
<keyword evidence="6 9" id="KW-0328">Glycosyltransferase</keyword>
<dbReference type="PANTHER" id="PTHR11904:SF9">
    <property type="entry name" value="PURINE NUCLEOSIDE PHOSPHORYLASE-RELATED"/>
    <property type="match status" value="1"/>
</dbReference>
<comment type="function">
    <text evidence="9">The purine nucleoside phosphorylases catalyze the phosphorolytic breakdown of the N-glycosidic bond in the beta-(deoxy)ribonucleoside molecules, with the formation of the corresponding free purine bases and pentose-1-phosphate.</text>
</comment>
<dbReference type="SUPFAM" id="SSF53167">
    <property type="entry name" value="Purine and uridine phosphorylases"/>
    <property type="match status" value="1"/>
</dbReference>
<feature type="binding site" evidence="10">
    <location>
        <position position="191"/>
    </location>
    <ligand>
        <name>a purine D-ribonucleoside</name>
        <dbReference type="ChEBI" id="CHEBI:142355"/>
    </ligand>
</feature>
<proteinExistence type="inferred from homology"/>
<dbReference type="NCBIfam" id="TIGR01698">
    <property type="entry name" value="PUNP"/>
    <property type="match status" value="1"/>
</dbReference>
<dbReference type="InterPro" id="IPR011268">
    <property type="entry name" value="Purine_phosphorylase"/>
</dbReference>
<dbReference type="CDD" id="cd09009">
    <property type="entry name" value="PNP-EcPNPII_like"/>
    <property type="match status" value="1"/>
</dbReference>
<dbReference type="PANTHER" id="PTHR11904">
    <property type="entry name" value="METHYLTHIOADENOSINE/PURINE NUCLEOSIDE PHOSPHORYLASE"/>
    <property type="match status" value="1"/>
</dbReference>
<reference evidence="12 13" key="1">
    <citation type="submission" date="2017-03" db="EMBL/GenBank/DDBJ databases">
        <authorList>
            <person name="Afonso C.L."/>
            <person name="Miller P.J."/>
            <person name="Scott M.A."/>
            <person name="Spackman E."/>
            <person name="Goraichik I."/>
            <person name="Dimitrov K.M."/>
            <person name="Suarez D.L."/>
            <person name="Swayne D.E."/>
        </authorList>
    </citation>
    <scope>NUCLEOTIDE SEQUENCE [LARGE SCALE GENOMIC DNA]</scope>
    <source>
        <strain evidence="12 13">CECT 7691</strain>
    </source>
</reference>
<name>A0A1Y5TW17_9PROT</name>
<dbReference type="InParanoid" id="A0A1Y5TW17"/>
<keyword evidence="7 9" id="KW-0808">Transferase</keyword>
<dbReference type="RefSeq" id="WP_085885102.1">
    <property type="nucleotide sequence ID" value="NZ_FWFR01000003.1"/>
</dbReference>
<feature type="binding site" evidence="10">
    <location>
        <begin position="79"/>
        <end position="81"/>
    </location>
    <ligand>
        <name>phosphate</name>
        <dbReference type="ChEBI" id="CHEBI:43474"/>
    </ligand>
</feature>
<evidence type="ECO:0000259" key="11">
    <source>
        <dbReference type="Pfam" id="PF01048"/>
    </source>
</evidence>
<dbReference type="EC" id="2.4.2.1" evidence="4 9"/>
<sequence length="276" mass="28376">MAAHDEAAALVSARAGAFRPRLGLVLGSGLNAIAEAIETVARIPYAELAGFPPSRVAGHAGMLVLGRLGGVDVACLQGRAHLYEGHDPSVLRVPVRLLRAIGCEALLLTNAAGSLRPEAGPGSLMMITDHINMTGANPLVGINDDDVGPRFPDMVDAYDPALCSMLDHAAAASGVTLHRGVYMAMLGPTFETPAEIRAAAVLGADAVGMSTVPEAIVARHCGLRVAAVSLITNLAAGMSQDHLSHEQTLAAAGAAAGRMEALIIAFLRRFAESARA</sequence>
<evidence type="ECO:0000256" key="6">
    <source>
        <dbReference type="ARBA" id="ARBA00022676"/>
    </source>
</evidence>
<dbReference type="NCBIfam" id="TIGR01697">
    <property type="entry name" value="PNPH-PUNA-XAPA"/>
    <property type="match status" value="1"/>
</dbReference>
<evidence type="ECO:0000256" key="2">
    <source>
        <dbReference type="ARBA" id="ARBA00006751"/>
    </source>
</evidence>
<dbReference type="UniPathway" id="UPA00606"/>
<protein>
    <recommendedName>
        <fullName evidence="5 9">Purine nucleoside phosphorylase</fullName>
        <ecNumber evidence="4 9">2.4.2.1</ecNumber>
    </recommendedName>
    <alternativeName>
        <fullName evidence="8 9">Inosine-guanosine phosphorylase</fullName>
    </alternativeName>
</protein>
<evidence type="ECO:0000256" key="10">
    <source>
        <dbReference type="PIRSR" id="PIRSR000477-2"/>
    </source>
</evidence>
<evidence type="ECO:0000256" key="7">
    <source>
        <dbReference type="ARBA" id="ARBA00022679"/>
    </source>
</evidence>
<dbReference type="FunCoup" id="A0A1Y5TW17">
    <property type="interactions" value="576"/>
</dbReference>
<dbReference type="Gene3D" id="3.40.50.1580">
    <property type="entry name" value="Nucleoside phosphorylase domain"/>
    <property type="match status" value="1"/>
</dbReference>
<evidence type="ECO:0000256" key="3">
    <source>
        <dbReference type="ARBA" id="ARBA00011233"/>
    </source>
</evidence>
<feature type="domain" description="Nucleoside phosphorylase" evidence="11">
    <location>
        <begin position="22"/>
        <end position="268"/>
    </location>
</feature>
<feature type="binding site" evidence="10">
    <location>
        <position position="233"/>
    </location>
    <ligand>
        <name>a purine D-ribonucleoside</name>
        <dbReference type="ChEBI" id="CHEBI:142355"/>
    </ligand>
</feature>
<keyword evidence="13" id="KW-1185">Reference proteome</keyword>
<evidence type="ECO:0000256" key="4">
    <source>
        <dbReference type="ARBA" id="ARBA00011886"/>
    </source>
</evidence>
<dbReference type="Pfam" id="PF01048">
    <property type="entry name" value="PNP_UDP_1"/>
    <property type="match status" value="1"/>
</dbReference>
<dbReference type="InterPro" id="IPR035994">
    <property type="entry name" value="Nucleoside_phosphorylase_sf"/>
</dbReference>
<comment type="subunit">
    <text evidence="3">Homotrimer.</text>
</comment>
<feature type="binding site" evidence="10">
    <location>
        <position position="28"/>
    </location>
    <ligand>
        <name>phosphate</name>
        <dbReference type="ChEBI" id="CHEBI:43474"/>
    </ligand>
</feature>
<dbReference type="AlphaFoldDB" id="A0A1Y5TW17"/>
<evidence type="ECO:0000256" key="5">
    <source>
        <dbReference type="ARBA" id="ARBA00013834"/>
    </source>
</evidence>
<accession>A0A1Y5TW17</accession>
<dbReference type="PIRSF" id="PIRSF000477">
    <property type="entry name" value="PurNPase"/>
    <property type="match status" value="1"/>
</dbReference>
<feature type="binding site" evidence="10">
    <location>
        <position position="111"/>
    </location>
    <ligand>
        <name>phosphate</name>
        <dbReference type="ChEBI" id="CHEBI:43474"/>
    </ligand>
</feature>
<dbReference type="NCBIfam" id="NF006054">
    <property type="entry name" value="PRK08202.1"/>
    <property type="match status" value="1"/>
</dbReference>
<evidence type="ECO:0000313" key="13">
    <source>
        <dbReference type="Proteomes" id="UP000193200"/>
    </source>
</evidence>
<dbReference type="Proteomes" id="UP000193200">
    <property type="component" value="Unassembled WGS sequence"/>
</dbReference>
<evidence type="ECO:0000313" key="12">
    <source>
        <dbReference type="EMBL" id="SLN74704.1"/>
    </source>
</evidence>
<comment type="similarity">
    <text evidence="2 9">Belongs to the PNP/MTAP phosphorylase family.</text>
</comment>
<dbReference type="InterPro" id="IPR011269">
    <property type="entry name" value="PUNP"/>
</dbReference>
<dbReference type="EMBL" id="FWFR01000003">
    <property type="protein sequence ID" value="SLN74704.1"/>
    <property type="molecule type" value="Genomic_DNA"/>
</dbReference>
<organism evidence="12 13">
    <name type="scientific">Oceanibacterium hippocampi</name>
    <dbReference type="NCBI Taxonomy" id="745714"/>
    <lineage>
        <taxon>Bacteria</taxon>
        <taxon>Pseudomonadati</taxon>
        <taxon>Pseudomonadota</taxon>
        <taxon>Alphaproteobacteria</taxon>
        <taxon>Sneathiellales</taxon>
        <taxon>Sneathiellaceae</taxon>
        <taxon>Oceanibacterium</taxon>
    </lineage>
</organism>
<evidence type="ECO:0000256" key="9">
    <source>
        <dbReference type="PIRNR" id="PIRNR000477"/>
    </source>
</evidence>
<dbReference type="OrthoDB" id="1523230at2"/>
<evidence type="ECO:0000256" key="8">
    <source>
        <dbReference type="ARBA" id="ARBA00031036"/>
    </source>
</evidence>
<evidence type="ECO:0000256" key="1">
    <source>
        <dbReference type="ARBA" id="ARBA00005058"/>
    </source>
</evidence>
<feature type="binding site" evidence="10">
    <location>
        <position position="59"/>
    </location>
    <ligand>
        <name>phosphate</name>
        <dbReference type="ChEBI" id="CHEBI:43474"/>
    </ligand>
</feature>
<gene>
    <name evidence="12" type="primary">xapA</name>
    <name evidence="12" type="ORF">OCH7691_03798</name>
</gene>
<dbReference type="InterPro" id="IPR000845">
    <property type="entry name" value="Nucleoside_phosphorylase_d"/>
</dbReference>